<organism evidence="2 3">
    <name type="scientific">Trichinella spiralis</name>
    <name type="common">Trichina worm</name>
    <dbReference type="NCBI Taxonomy" id="6334"/>
    <lineage>
        <taxon>Eukaryota</taxon>
        <taxon>Metazoa</taxon>
        <taxon>Ecdysozoa</taxon>
        <taxon>Nematoda</taxon>
        <taxon>Enoplea</taxon>
        <taxon>Dorylaimia</taxon>
        <taxon>Trichinellida</taxon>
        <taxon>Trichinellidae</taxon>
        <taxon>Trichinella</taxon>
    </lineage>
</organism>
<keyword evidence="1" id="KW-1133">Transmembrane helix</keyword>
<feature type="transmembrane region" description="Helical" evidence="1">
    <location>
        <begin position="63"/>
        <end position="90"/>
    </location>
</feature>
<evidence type="ECO:0000256" key="1">
    <source>
        <dbReference type="SAM" id="Phobius"/>
    </source>
</evidence>
<keyword evidence="1" id="KW-0472">Membrane</keyword>
<comment type="caution">
    <text evidence="2">The sequence shown here is derived from an EMBL/GenBank/DDBJ whole genome shotgun (WGS) entry which is preliminary data.</text>
</comment>
<dbReference type="OrthoDB" id="5925482at2759"/>
<evidence type="ECO:0000313" key="3">
    <source>
        <dbReference type="Proteomes" id="UP000054776"/>
    </source>
</evidence>
<proteinExistence type="predicted"/>
<keyword evidence="3" id="KW-1185">Reference proteome</keyword>
<evidence type="ECO:0000313" key="2">
    <source>
        <dbReference type="EMBL" id="KRY27584.1"/>
    </source>
</evidence>
<reference evidence="2 3" key="1">
    <citation type="submission" date="2015-01" db="EMBL/GenBank/DDBJ databases">
        <title>Evolution of Trichinella species and genotypes.</title>
        <authorList>
            <person name="Korhonen P.K."/>
            <person name="Edoardo P."/>
            <person name="Giuseppe L.R."/>
            <person name="Gasser R.B."/>
        </authorList>
    </citation>
    <scope>NUCLEOTIDE SEQUENCE [LARGE SCALE GENOMIC DNA]</scope>
    <source>
        <strain evidence="2">ISS3</strain>
    </source>
</reference>
<sequence>LSVQMLLRSRTLLGGYKSRFWKVLRQINPYVSNKWHLKLSCAYLNTQESRHSGTPLKWNKGDFFAIIIRYSFTFCTLVQYFLVLGNLIFLHFRSISNKLKKVVSLCFRMCIKSSIYLFLTDLSHLIDEMEMIFSIYDCQYLLIPDSLSYTFDIFAHKLSETKGVPPGKYKCYYDYEHCLEDISQCNYIPYYQERVQMLIRLRTLLGGYKSQFLALVLFRFLLLLLKSHQSSTFYSISRQIRFCETCDQKVLESFTSNKPVRVE</sequence>
<name>A0A0V1AS16_TRISP</name>
<dbReference type="Proteomes" id="UP000054776">
    <property type="component" value="Unassembled WGS sequence"/>
</dbReference>
<dbReference type="AlphaFoldDB" id="A0A0V1AS16"/>
<dbReference type="InParanoid" id="A0A0V1AS16"/>
<protein>
    <submittedName>
        <fullName evidence="2">Uncharacterized protein</fullName>
    </submittedName>
</protein>
<accession>A0A0V1AS16</accession>
<gene>
    <name evidence="2" type="ORF">T01_5787</name>
</gene>
<feature type="non-terminal residue" evidence="2">
    <location>
        <position position="1"/>
    </location>
</feature>
<keyword evidence="1" id="KW-0812">Transmembrane</keyword>
<dbReference type="EMBL" id="JYDH01000246">
    <property type="protein sequence ID" value="KRY27584.1"/>
    <property type="molecule type" value="Genomic_DNA"/>
</dbReference>
<feature type="transmembrane region" description="Helical" evidence="1">
    <location>
        <begin position="208"/>
        <end position="225"/>
    </location>
</feature>